<accession>A0A8T2TG39</accession>
<dbReference type="Proteomes" id="UP000825935">
    <property type="component" value="Chromosome 13"/>
</dbReference>
<comment type="caution">
    <text evidence="2">The sequence shown here is derived from an EMBL/GenBank/DDBJ whole genome shotgun (WGS) entry which is preliminary data.</text>
</comment>
<name>A0A8T2TG39_CERRI</name>
<evidence type="ECO:0000313" key="3">
    <source>
        <dbReference type="Proteomes" id="UP000825935"/>
    </source>
</evidence>
<dbReference type="OrthoDB" id="2005802at2759"/>
<proteinExistence type="predicted"/>
<keyword evidence="1" id="KW-0472">Membrane</keyword>
<feature type="transmembrane region" description="Helical" evidence="1">
    <location>
        <begin position="12"/>
        <end position="34"/>
    </location>
</feature>
<evidence type="ECO:0000256" key="1">
    <source>
        <dbReference type="SAM" id="Phobius"/>
    </source>
</evidence>
<dbReference type="EMBL" id="CM035418">
    <property type="protein sequence ID" value="KAH7421468.1"/>
    <property type="molecule type" value="Genomic_DNA"/>
</dbReference>
<keyword evidence="1" id="KW-0812">Transmembrane</keyword>
<evidence type="ECO:0000313" key="2">
    <source>
        <dbReference type="EMBL" id="KAH7421468.1"/>
    </source>
</evidence>
<organism evidence="2 3">
    <name type="scientific">Ceratopteris richardii</name>
    <name type="common">Triangle waterfern</name>
    <dbReference type="NCBI Taxonomy" id="49495"/>
    <lineage>
        <taxon>Eukaryota</taxon>
        <taxon>Viridiplantae</taxon>
        <taxon>Streptophyta</taxon>
        <taxon>Embryophyta</taxon>
        <taxon>Tracheophyta</taxon>
        <taxon>Polypodiopsida</taxon>
        <taxon>Polypodiidae</taxon>
        <taxon>Polypodiales</taxon>
        <taxon>Pteridineae</taxon>
        <taxon>Pteridaceae</taxon>
        <taxon>Parkerioideae</taxon>
        <taxon>Ceratopteris</taxon>
    </lineage>
</organism>
<keyword evidence="1" id="KW-1133">Transmembrane helix</keyword>
<gene>
    <name evidence="2" type="ORF">KP509_13G059100</name>
</gene>
<reference evidence="2" key="1">
    <citation type="submission" date="2021-08" db="EMBL/GenBank/DDBJ databases">
        <title>WGS assembly of Ceratopteris richardii.</title>
        <authorList>
            <person name="Marchant D.B."/>
            <person name="Chen G."/>
            <person name="Jenkins J."/>
            <person name="Shu S."/>
            <person name="Leebens-Mack J."/>
            <person name="Grimwood J."/>
            <person name="Schmutz J."/>
            <person name="Soltis P."/>
            <person name="Soltis D."/>
            <person name="Chen Z.-H."/>
        </authorList>
    </citation>
    <scope>NUCLEOTIDE SEQUENCE</scope>
    <source>
        <strain evidence="2">Whitten #5841</strain>
        <tissue evidence="2">Leaf</tissue>
    </source>
</reference>
<dbReference type="AlphaFoldDB" id="A0A8T2TG39"/>
<sequence length="183" mass="18939">MGFFSGHSPFSSRFCAVWSSMVITFMLVLLPLAMTDAGADQQHTSSVAPVASNDAFDVFMEILQGTDTETLSKKMKSSEFAICKAATKCASVHLPCPATCVESFYGGGGYERGFGGYGRGYGGYDRGYGGYGRGDGYGRGYGPGYGYGSRAGGGGGGGGGDFTASKAFACSYDCHSNCKATCN</sequence>
<keyword evidence="3" id="KW-1185">Reference proteome</keyword>
<protein>
    <submittedName>
        <fullName evidence="2">Uncharacterized protein</fullName>
    </submittedName>
</protein>